<dbReference type="EC" id="2.4.1.-" evidence="10"/>
<protein>
    <recommendedName>
        <fullName evidence="9 10">Polyprenol-phosphate-mannose--protein mannosyltransferase</fullName>
        <ecNumber evidence="10">2.4.1.-</ecNumber>
    </recommendedName>
</protein>
<dbReference type="GO" id="GO:0004169">
    <property type="term" value="F:dolichyl-phosphate-mannose-protein mannosyltransferase activity"/>
    <property type="evidence" value="ECO:0007669"/>
    <property type="project" value="UniProtKB-UniRule"/>
</dbReference>
<sequence length="466" mass="52142">MADNMHNANTVRYDAWLARYFYWLLVGVLLLAATLRFWQLDAVATAYFDEINVPQFGYALLNDLPQTPFMTAHPPLPHYLFAGAMALYYQLPWVAGAVTDPWAAIDPLSYRWLTAAAGTLCCLLLAMCVRRLGGSPGWALLAAGCVAIDGALIVDSRTGLNNMLMLTLGLAALWAFAVALQQRWRWLPLLVCGVLLGATVATKWNGLGFWLVPAALMVGALCYQFGAGRALSPSLPWVTHAQWLRLVVCLWLVPAVTYWLLWQPYLAHEAQWGFIEIHQRMQAFHTQEVGAAGHPYCSAWYQWPYQGRPMSYFFQPESLAAGEGYLAIHLLGNPFLYPLSWLAVLALTLRGGRQLWCCARQSGEAQVELLALVIPLAFWANWLPWSLVDRCLFSYHYEPASVFAFAALAGVMLHRDGRPMSQAAWLSAGLCLLAIVWAAVYFLPLALGLPLSHEAFYDRMWLRAWI</sequence>
<comment type="pathway">
    <text evidence="2 10">Protein modification; protein glycosylation.</text>
</comment>
<feature type="transmembrane region" description="Helical" evidence="10">
    <location>
        <begin position="186"/>
        <end position="204"/>
    </location>
</feature>
<dbReference type="Pfam" id="PF02366">
    <property type="entry name" value="PMT"/>
    <property type="match status" value="1"/>
</dbReference>
<feature type="transmembrane region" description="Helical" evidence="10">
    <location>
        <begin position="326"/>
        <end position="349"/>
    </location>
</feature>
<dbReference type="GO" id="GO:0005886">
    <property type="term" value="C:plasma membrane"/>
    <property type="evidence" value="ECO:0007669"/>
    <property type="project" value="UniProtKB-SubCell"/>
</dbReference>
<keyword evidence="8 10" id="KW-0472">Membrane</keyword>
<dbReference type="InterPro" id="IPR027005">
    <property type="entry name" value="PMT-like"/>
</dbReference>
<evidence type="ECO:0000256" key="1">
    <source>
        <dbReference type="ARBA" id="ARBA00004127"/>
    </source>
</evidence>
<evidence type="ECO:0000256" key="5">
    <source>
        <dbReference type="ARBA" id="ARBA00022679"/>
    </source>
</evidence>
<dbReference type="RefSeq" id="WP_183909057.1">
    <property type="nucleotide sequence ID" value="NZ_JACHXZ010000001.1"/>
</dbReference>
<evidence type="ECO:0000256" key="8">
    <source>
        <dbReference type="ARBA" id="ARBA00023136"/>
    </source>
</evidence>
<dbReference type="PANTHER" id="PTHR10050:SF46">
    <property type="entry name" value="PROTEIN O-MANNOSYL-TRANSFERASE 2"/>
    <property type="match status" value="1"/>
</dbReference>
<reference evidence="13 14" key="1">
    <citation type="submission" date="2020-08" db="EMBL/GenBank/DDBJ databases">
        <title>Genomic Encyclopedia of Type Strains, Phase III (KMG-III): the genomes of soil and plant-associated and newly described type strains.</title>
        <authorList>
            <person name="Whitman W."/>
        </authorList>
    </citation>
    <scope>NUCLEOTIDE SEQUENCE [LARGE SCALE GENOMIC DNA]</scope>
    <source>
        <strain evidence="13 14">CECT 8571</strain>
    </source>
</reference>
<feature type="transmembrane region" description="Helical" evidence="10">
    <location>
        <begin position="20"/>
        <end position="38"/>
    </location>
</feature>
<keyword evidence="4 10" id="KW-0328">Glycosyltransferase</keyword>
<feature type="transmembrane region" description="Helical" evidence="10">
    <location>
        <begin position="425"/>
        <end position="447"/>
    </location>
</feature>
<feature type="transmembrane region" description="Helical" evidence="10">
    <location>
        <begin position="79"/>
        <end position="98"/>
    </location>
</feature>
<feature type="domain" description="ArnT-like N-terminal" evidence="11">
    <location>
        <begin position="29"/>
        <end position="259"/>
    </location>
</feature>
<accession>A0A839UN04</accession>
<dbReference type="EMBL" id="JACHXZ010000001">
    <property type="protein sequence ID" value="MBB3167930.1"/>
    <property type="molecule type" value="Genomic_DNA"/>
</dbReference>
<evidence type="ECO:0000256" key="2">
    <source>
        <dbReference type="ARBA" id="ARBA00004922"/>
    </source>
</evidence>
<comment type="caution">
    <text evidence="13">The sequence shown here is derived from an EMBL/GenBank/DDBJ whole genome shotgun (WGS) entry which is preliminary data.</text>
</comment>
<dbReference type="UniPathway" id="UPA00378"/>
<dbReference type="PANTHER" id="PTHR10050">
    <property type="entry name" value="DOLICHYL-PHOSPHATE-MANNOSE--PROTEIN MANNOSYLTRANSFERASE"/>
    <property type="match status" value="1"/>
</dbReference>
<keyword evidence="7 10" id="KW-1133">Transmembrane helix</keyword>
<dbReference type="InterPro" id="IPR032421">
    <property type="entry name" value="PMT_4TMC"/>
</dbReference>
<keyword evidence="14" id="KW-1185">Reference proteome</keyword>
<evidence type="ECO:0000313" key="14">
    <source>
        <dbReference type="Proteomes" id="UP000559987"/>
    </source>
</evidence>
<evidence type="ECO:0000259" key="11">
    <source>
        <dbReference type="Pfam" id="PF02366"/>
    </source>
</evidence>
<dbReference type="GO" id="GO:0012505">
    <property type="term" value="C:endomembrane system"/>
    <property type="evidence" value="ECO:0007669"/>
    <property type="project" value="UniProtKB-SubCell"/>
</dbReference>
<evidence type="ECO:0000256" key="3">
    <source>
        <dbReference type="ARBA" id="ARBA00007222"/>
    </source>
</evidence>
<organism evidence="13 14">
    <name type="scientific">Simiduia aestuariiviva</name>
    <dbReference type="NCBI Taxonomy" id="1510459"/>
    <lineage>
        <taxon>Bacteria</taxon>
        <taxon>Pseudomonadati</taxon>
        <taxon>Pseudomonadota</taxon>
        <taxon>Gammaproteobacteria</taxon>
        <taxon>Cellvibrionales</taxon>
        <taxon>Cellvibrionaceae</taxon>
        <taxon>Simiduia</taxon>
    </lineage>
</organism>
<comment type="function">
    <text evidence="10">Protein O-mannosyltransferase that catalyzes the transfer of a single mannose residue from a polyprenol phospho-mannosyl lipidic donor to the hydroxyl group of selected serine and threonine residues in acceptor proteins.</text>
</comment>
<dbReference type="InterPro" id="IPR003342">
    <property type="entry name" value="ArnT-like_N"/>
</dbReference>
<evidence type="ECO:0000313" key="13">
    <source>
        <dbReference type="EMBL" id="MBB3167930.1"/>
    </source>
</evidence>
<feature type="domain" description="Protein O-mannosyl-transferase C-terminal four TM" evidence="12">
    <location>
        <begin position="274"/>
        <end position="465"/>
    </location>
</feature>
<feature type="transmembrane region" description="Helical" evidence="10">
    <location>
        <begin position="136"/>
        <end position="154"/>
    </location>
</feature>
<evidence type="ECO:0000259" key="12">
    <source>
        <dbReference type="Pfam" id="PF16192"/>
    </source>
</evidence>
<name>A0A839UN04_9GAMM</name>
<evidence type="ECO:0000256" key="6">
    <source>
        <dbReference type="ARBA" id="ARBA00022692"/>
    </source>
</evidence>
<comment type="subcellular location">
    <subcellularLocation>
        <location evidence="10">Cell membrane</location>
    </subcellularLocation>
    <subcellularLocation>
        <location evidence="1">Endomembrane system</location>
        <topology evidence="1">Multi-pass membrane protein</topology>
    </subcellularLocation>
</comment>
<keyword evidence="10" id="KW-1003">Cell membrane</keyword>
<evidence type="ECO:0000256" key="10">
    <source>
        <dbReference type="RuleBase" id="RU367007"/>
    </source>
</evidence>
<feature type="transmembrane region" description="Helical" evidence="10">
    <location>
        <begin position="210"/>
        <end position="231"/>
    </location>
</feature>
<dbReference type="Proteomes" id="UP000559987">
    <property type="component" value="Unassembled WGS sequence"/>
</dbReference>
<feature type="transmembrane region" description="Helical" evidence="10">
    <location>
        <begin position="110"/>
        <end position="129"/>
    </location>
</feature>
<comment type="similarity">
    <text evidence="3 10">Belongs to the glycosyltransferase 39 family.</text>
</comment>
<feature type="transmembrane region" description="Helical" evidence="10">
    <location>
        <begin position="369"/>
        <end position="388"/>
    </location>
</feature>
<keyword evidence="5 10" id="KW-0808">Transferase</keyword>
<feature type="transmembrane region" description="Helical" evidence="10">
    <location>
        <begin position="394"/>
        <end position="413"/>
    </location>
</feature>
<dbReference type="AlphaFoldDB" id="A0A839UN04"/>
<evidence type="ECO:0000256" key="4">
    <source>
        <dbReference type="ARBA" id="ARBA00022676"/>
    </source>
</evidence>
<evidence type="ECO:0000256" key="7">
    <source>
        <dbReference type="ARBA" id="ARBA00022989"/>
    </source>
</evidence>
<evidence type="ECO:0000256" key="9">
    <source>
        <dbReference type="ARBA" id="ARBA00093617"/>
    </source>
</evidence>
<gene>
    <name evidence="13" type="ORF">FHS30_001106</name>
</gene>
<feature type="transmembrane region" description="Helical" evidence="10">
    <location>
        <begin position="243"/>
        <end position="262"/>
    </location>
</feature>
<proteinExistence type="inferred from homology"/>
<dbReference type="Pfam" id="PF16192">
    <property type="entry name" value="PMT_4TMC"/>
    <property type="match status" value="1"/>
</dbReference>
<keyword evidence="6 10" id="KW-0812">Transmembrane</keyword>
<feature type="transmembrane region" description="Helical" evidence="10">
    <location>
        <begin position="160"/>
        <end position="179"/>
    </location>
</feature>